<evidence type="ECO:0000256" key="3">
    <source>
        <dbReference type="ARBA" id="ARBA00022989"/>
    </source>
</evidence>
<evidence type="ECO:0000256" key="6">
    <source>
        <dbReference type="SAM" id="Phobius"/>
    </source>
</evidence>
<evidence type="ECO:0000256" key="4">
    <source>
        <dbReference type="ARBA" id="ARBA00023136"/>
    </source>
</evidence>
<dbReference type="GO" id="GO:0015171">
    <property type="term" value="F:amino acid transmembrane transporter activity"/>
    <property type="evidence" value="ECO:0007669"/>
    <property type="project" value="TreeGrafter"/>
</dbReference>
<feature type="transmembrane region" description="Helical" evidence="6">
    <location>
        <begin position="380"/>
        <end position="401"/>
    </location>
</feature>
<comment type="subcellular location">
    <subcellularLocation>
        <location evidence="1">Membrane</location>
        <topology evidence="1">Multi-pass membrane protein</topology>
    </subcellularLocation>
</comment>
<evidence type="ECO:0000313" key="9">
    <source>
        <dbReference type="Proteomes" id="UP000053095"/>
    </source>
</evidence>
<keyword evidence="2 6" id="KW-0812">Transmembrane</keyword>
<feature type="transmembrane region" description="Helical" evidence="6">
    <location>
        <begin position="205"/>
        <end position="223"/>
    </location>
</feature>
<dbReference type="PANTHER" id="PTHR43341:SF39">
    <property type="entry name" value="AMINO ACID TRANSPORTER (EUROFUNG)-RELATED"/>
    <property type="match status" value="1"/>
</dbReference>
<feature type="transmembrane region" description="Helical" evidence="6">
    <location>
        <begin position="329"/>
        <end position="350"/>
    </location>
</feature>
<evidence type="ECO:0000256" key="1">
    <source>
        <dbReference type="ARBA" id="ARBA00004141"/>
    </source>
</evidence>
<dbReference type="PANTHER" id="PTHR43341">
    <property type="entry name" value="AMINO ACID PERMEASE"/>
    <property type="match status" value="1"/>
</dbReference>
<sequence>MDAKTAQTDDIERASSHGRGSSHMLQSKKLKRGLKERHVQFIALGGTIGTGLFLGIGSALATSGPLSLFLGYLITSIAIWAMPAAWISIILVLIVILNIVAVSIYGEAEFAFASIKIITIIGLLLLAVVIDLGGGPTHDRLGFRYWQHPGAMREYIGRGSTGRFLGFFNTLINAAFAFGGVEQVAVAAGETKNPSKNIPKAIRRVFWRLLFFYVFGSLAVGVLVPYDDTHLLYGRSSTAKSPWLIAISNAGIPVLPHILNAVMVTSAASSANANLYTGSRYLFALAQQGQAPNFLLRCTERGVPIYCVAITGSVGLLTYMTVSSGGQTVFHWFSSLTTIAYLLTWTSICYSHTRFRRALKAANIDLNTLPFRIPIAGAQLLAWGPIGYFCIILLFNGFAVFTAGNWSAQNFVSAYVGLPIFALLYGGYKITMKSKIIPISEIDLVTGQVLDEEEEEVETSGAGPSGLVMAKTLLHHYPKNYFEPIIFDSKPTVGGIWAVTRPDGSISKNGSSDFVDCFMRTNLSRFTVSFSDHSWNDESQDKESNEEDMFPQAWRRNQGDDNTPTSRKWTVEWTDQRHSDGEKRLSESFDYLVVASGYFSRPYIPGETGLDQFPQDRIMHSSTLRSNSQILTSLGRGDGKILVVGGSMSGAEAAASIALDLSPTNTVPKTNKPVIHHITTRPFWAVPTYLPANDQPGSFLPLDIVMYDLSRRPPGEIQYALGPVTTERANMVHAYFESLLGSDQSDVAGGLALRTKSEDRNSAPWVAVTDHYPGFVRAGDIVPTLGRVSAAHWGVAEAGLRGAVEIKQKNGKMLKLDNVAAIVFATGFTPFESLSFLPEDVLQSLEYSKNDTVFPIVLDQKAVRNPNIPELGFVGMYRGPYWGVMEMQARSLARQWSGETEANIDTTKVKGLRTTSSRAQFPMGDYVGLMETFAREMHIPRKALQVNTTERTGPVIPARYFESTNTDENSNSSNNMINSLRNLLLDPTEPSPNHKERQRGLSKTILRALHGPWHYEREILPEMKTVTGQASVRLQKASYNKESGPTTEFIYEEDPSTTEHVESRVSFRISEEDGHIYTARRATMARFKFVKVEKIEDDDSSNAPYQYQHLAKELDIAPSDIERTYVFNMRGVTISSWEVKIEGKRKNTATITRYSR</sequence>
<dbReference type="InterPro" id="IPR036188">
    <property type="entry name" value="FAD/NAD-bd_sf"/>
</dbReference>
<comment type="caution">
    <text evidence="8">The sequence shown here is derived from an EMBL/GenBank/DDBJ whole genome shotgun (WGS) entry which is preliminary data.</text>
</comment>
<keyword evidence="9" id="KW-1185">Reference proteome</keyword>
<feature type="domain" description="Amino acid permease/ SLC12A" evidence="7">
    <location>
        <begin position="84"/>
        <end position="435"/>
    </location>
</feature>
<dbReference type="Proteomes" id="UP000053095">
    <property type="component" value="Unassembled WGS sequence"/>
</dbReference>
<dbReference type="InterPro" id="IPR050524">
    <property type="entry name" value="APC_YAT"/>
</dbReference>
<dbReference type="InterPro" id="IPR004841">
    <property type="entry name" value="AA-permease/SLC12A_dom"/>
</dbReference>
<reference evidence="9" key="1">
    <citation type="journal article" date="2015" name="Genome Announc.">
        <title>Draft genome sequence of Talaromyces cellulolyticus strain Y-94, a source of lignocellulosic biomass-degrading enzymes.</title>
        <authorList>
            <person name="Fujii T."/>
            <person name="Koike H."/>
            <person name="Sawayama S."/>
            <person name="Yano S."/>
            <person name="Inoue H."/>
        </authorList>
    </citation>
    <scope>NUCLEOTIDE SEQUENCE [LARGE SCALE GENOMIC DNA]</scope>
    <source>
        <strain evidence="9">Y-94</strain>
    </source>
</reference>
<organism evidence="8 9">
    <name type="scientific">Talaromyces pinophilus</name>
    <name type="common">Penicillium pinophilum</name>
    <dbReference type="NCBI Taxonomy" id="128442"/>
    <lineage>
        <taxon>Eukaryota</taxon>
        <taxon>Fungi</taxon>
        <taxon>Dikarya</taxon>
        <taxon>Ascomycota</taxon>
        <taxon>Pezizomycotina</taxon>
        <taxon>Eurotiomycetes</taxon>
        <taxon>Eurotiomycetidae</taxon>
        <taxon>Eurotiales</taxon>
        <taxon>Trichocomaceae</taxon>
        <taxon>Talaromyces</taxon>
        <taxon>Talaromyces sect. Talaromyces</taxon>
    </lineage>
</organism>
<name>A0A6V8HJL3_TALPI</name>
<feature type="transmembrane region" description="Helical" evidence="6">
    <location>
        <begin position="89"/>
        <end position="106"/>
    </location>
</feature>
<dbReference type="AlphaFoldDB" id="A0A6V8HJL3"/>
<keyword evidence="4 6" id="KW-0472">Membrane</keyword>
<feature type="domain" description="Amino acid permease/ SLC12A" evidence="7">
    <location>
        <begin position="38"/>
        <end position="82"/>
    </location>
</feature>
<protein>
    <submittedName>
        <fullName evidence="8">Amino acid transporter</fullName>
    </submittedName>
</protein>
<gene>
    <name evidence="8" type="ORF">TCE0_042r14610</name>
</gene>
<evidence type="ECO:0000259" key="7">
    <source>
        <dbReference type="Pfam" id="PF00324"/>
    </source>
</evidence>
<feature type="transmembrane region" description="Helical" evidence="6">
    <location>
        <begin position="243"/>
        <end position="262"/>
    </location>
</feature>
<feature type="compositionally biased region" description="Basic and acidic residues" evidence="5">
    <location>
        <begin position="534"/>
        <end position="543"/>
    </location>
</feature>
<proteinExistence type="predicted"/>
<dbReference type="Pfam" id="PF00324">
    <property type="entry name" value="AA_permease"/>
    <property type="match status" value="2"/>
</dbReference>
<dbReference type="Gene3D" id="1.20.1740.10">
    <property type="entry name" value="Amino acid/polyamine transporter I"/>
    <property type="match status" value="2"/>
</dbReference>
<feature type="transmembrane region" description="Helical" evidence="6">
    <location>
        <begin position="112"/>
        <end position="134"/>
    </location>
</feature>
<dbReference type="Gene3D" id="3.50.50.60">
    <property type="entry name" value="FAD/NAD(P)-binding domain"/>
    <property type="match status" value="2"/>
</dbReference>
<feature type="transmembrane region" description="Helical" evidence="6">
    <location>
        <begin position="39"/>
        <end position="60"/>
    </location>
</feature>
<feature type="transmembrane region" description="Helical" evidence="6">
    <location>
        <begin position="303"/>
        <end position="323"/>
    </location>
</feature>
<dbReference type="GO" id="GO:0016020">
    <property type="term" value="C:membrane"/>
    <property type="evidence" value="ECO:0007669"/>
    <property type="project" value="UniProtKB-SubCell"/>
</dbReference>
<feature type="region of interest" description="Disordered" evidence="5">
    <location>
        <begin position="1"/>
        <end position="26"/>
    </location>
</feature>
<accession>A0A6V8HJL3</accession>
<evidence type="ECO:0000313" key="8">
    <source>
        <dbReference type="EMBL" id="GAM41468.1"/>
    </source>
</evidence>
<feature type="region of interest" description="Disordered" evidence="5">
    <location>
        <begin position="533"/>
        <end position="567"/>
    </location>
</feature>
<evidence type="ECO:0000256" key="2">
    <source>
        <dbReference type="ARBA" id="ARBA00022692"/>
    </source>
</evidence>
<dbReference type="EMBL" id="DF933838">
    <property type="protein sequence ID" value="GAM41468.1"/>
    <property type="molecule type" value="Genomic_DNA"/>
</dbReference>
<dbReference type="SUPFAM" id="SSF51905">
    <property type="entry name" value="FAD/NAD(P)-binding domain"/>
    <property type="match status" value="1"/>
</dbReference>
<keyword evidence="3 6" id="KW-1133">Transmembrane helix</keyword>
<evidence type="ECO:0000256" key="5">
    <source>
        <dbReference type="SAM" id="MobiDB-lite"/>
    </source>
</evidence>